<sequence>MKRILLILLILFQSQCYKFEENALDPNGILGIIRTILGVNTFGYTNFMQNQYQAFQRVDVDTYISYSRRTFDGTDDPRNRIDLFIARENSTDVIPTNVPMVGGQFANMIGFGYIPGNASNKYLMFFEVLNPTSPPDYYYWVGSVLPSAGSRMTFTRFSTVIAGEIVVGIGSYNAGAAEKIVFCEQPVSASSTTCYNMDSDFSNRVTITAPINTKCTFVLNNGSSGNCVDMISGNNLSFYATIGTTATFATSPVSLVSNYKSVPYSTFLGNFNFYIERDLTLSHYIEHTNDSIRITSTAGDLTSFGALSSPGNSNQQALPALGILDTDVIFPLRGHNGSYLSFIANTSQGMSKPFLYRTTDFGVNWTQINTSRFPLPPSIYDTDPTPSNTATFGYFVTMASGEKLHIFSNIEGDALRRYVSTDLGVTWSVQETISPSAE</sequence>
<name>A0A2M9YLU8_9LEPT</name>
<dbReference type="EMBL" id="NPDU01000047">
    <property type="protein sequence ID" value="PJZ60857.1"/>
    <property type="molecule type" value="Genomic_DNA"/>
</dbReference>
<evidence type="ECO:0000313" key="2">
    <source>
        <dbReference type="EMBL" id="PJZ60857.1"/>
    </source>
</evidence>
<evidence type="ECO:0000313" key="1">
    <source>
        <dbReference type="EMBL" id="PJZ52541.1"/>
    </source>
</evidence>
<protein>
    <recommendedName>
        <fullName evidence="5">Exo-alpha-sialidase</fullName>
    </recommendedName>
</protein>
<evidence type="ECO:0000313" key="4">
    <source>
        <dbReference type="Proteomes" id="UP000232188"/>
    </source>
</evidence>
<dbReference type="EMBL" id="NPDV01000012">
    <property type="protein sequence ID" value="PJZ52541.1"/>
    <property type="molecule type" value="Genomic_DNA"/>
</dbReference>
<dbReference type="Gene3D" id="2.130.10.10">
    <property type="entry name" value="YVTN repeat-like/Quinoprotein amine dehydrogenase"/>
    <property type="match status" value="1"/>
</dbReference>
<dbReference type="InterPro" id="IPR036278">
    <property type="entry name" value="Sialidase_sf"/>
</dbReference>
<dbReference type="InterPro" id="IPR015943">
    <property type="entry name" value="WD40/YVTN_repeat-like_dom_sf"/>
</dbReference>
<evidence type="ECO:0008006" key="5">
    <source>
        <dbReference type="Google" id="ProtNLM"/>
    </source>
</evidence>
<dbReference type="NCBIfam" id="NF047818">
    <property type="entry name" value="LIC11996_lipo"/>
    <property type="match status" value="1"/>
</dbReference>
<dbReference type="Proteomes" id="UP000232149">
    <property type="component" value="Unassembled WGS sequence"/>
</dbReference>
<proteinExistence type="predicted"/>
<gene>
    <name evidence="2" type="ORF">CH376_16185</name>
    <name evidence="1" type="ORF">CH380_13830</name>
</gene>
<organism evidence="1 4">
    <name type="scientific">Leptospira adleri</name>
    <dbReference type="NCBI Taxonomy" id="2023186"/>
    <lineage>
        <taxon>Bacteria</taxon>
        <taxon>Pseudomonadati</taxon>
        <taxon>Spirochaetota</taxon>
        <taxon>Spirochaetia</taxon>
        <taxon>Leptospirales</taxon>
        <taxon>Leptospiraceae</taxon>
        <taxon>Leptospira</taxon>
    </lineage>
</organism>
<accession>A0A2M9YLU8</accession>
<reference evidence="3 4" key="1">
    <citation type="submission" date="2017-07" db="EMBL/GenBank/DDBJ databases">
        <title>Leptospira spp. isolated from tropical soils.</title>
        <authorList>
            <person name="Thibeaux R."/>
            <person name="Iraola G."/>
            <person name="Ferres I."/>
            <person name="Bierque E."/>
            <person name="Girault D."/>
            <person name="Soupe-Gilbert M.-E."/>
            <person name="Picardeau M."/>
            <person name="Goarant C."/>
        </authorList>
    </citation>
    <scope>NUCLEOTIDE SEQUENCE [LARGE SCALE GENOMIC DNA]</scope>
    <source>
        <strain evidence="1 4">FH2-B-C1</strain>
        <strain evidence="2 3">FH2-B-D1</strain>
    </source>
</reference>
<dbReference type="RefSeq" id="WP_100786343.1">
    <property type="nucleotide sequence ID" value="NZ_NPDU01000047.1"/>
</dbReference>
<comment type="caution">
    <text evidence="1">The sequence shown here is derived from an EMBL/GenBank/DDBJ whole genome shotgun (WGS) entry which is preliminary data.</text>
</comment>
<keyword evidence="3" id="KW-1185">Reference proteome</keyword>
<evidence type="ECO:0000313" key="3">
    <source>
        <dbReference type="Proteomes" id="UP000232149"/>
    </source>
</evidence>
<dbReference type="AlphaFoldDB" id="A0A2M9YLU8"/>
<dbReference type="Proteomes" id="UP000232188">
    <property type="component" value="Unassembled WGS sequence"/>
</dbReference>
<dbReference type="SUPFAM" id="SSF50939">
    <property type="entry name" value="Sialidases"/>
    <property type="match status" value="1"/>
</dbReference>